<comment type="catalytic activity">
    <reaction evidence="8 9 10">
        <text>2-[(2R,5Z)-2-carboxy-4-methylthiazol-5(2H)-ylidene]ethyl phosphate + 4-amino-2-methyl-5-(diphosphooxymethyl)pyrimidine + 2 H(+) = thiamine phosphate + CO2 + diphosphate</text>
        <dbReference type="Rhea" id="RHEA:47844"/>
        <dbReference type="ChEBI" id="CHEBI:15378"/>
        <dbReference type="ChEBI" id="CHEBI:16526"/>
        <dbReference type="ChEBI" id="CHEBI:33019"/>
        <dbReference type="ChEBI" id="CHEBI:37575"/>
        <dbReference type="ChEBI" id="CHEBI:57841"/>
        <dbReference type="ChEBI" id="CHEBI:62899"/>
        <dbReference type="EC" id="2.5.1.3"/>
    </reaction>
</comment>
<evidence type="ECO:0000256" key="5">
    <source>
        <dbReference type="ARBA" id="ARBA00022977"/>
    </source>
</evidence>
<comment type="cofactor">
    <cofactor evidence="9">
        <name>Mg(2+)</name>
        <dbReference type="ChEBI" id="CHEBI:18420"/>
    </cofactor>
    <text evidence="9">Binds 1 Mg(2+) ion per subunit.</text>
</comment>
<keyword evidence="4 9" id="KW-0460">Magnesium</keyword>
<feature type="domain" description="Thiamine phosphate synthase/TenI" evidence="12">
    <location>
        <begin position="10"/>
        <end position="191"/>
    </location>
</feature>
<dbReference type="Gene3D" id="3.20.20.70">
    <property type="entry name" value="Aldolase class I"/>
    <property type="match status" value="1"/>
</dbReference>
<keyword evidence="2 9" id="KW-0808">Transferase</keyword>
<evidence type="ECO:0000256" key="4">
    <source>
        <dbReference type="ARBA" id="ARBA00022842"/>
    </source>
</evidence>
<protein>
    <recommendedName>
        <fullName evidence="9">Thiamine-phosphate synthase</fullName>
        <shortName evidence="9">TP synthase</shortName>
        <shortName evidence="9">TPS</shortName>
        <ecNumber evidence="9">2.5.1.3</ecNumber>
    </recommendedName>
    <alternativeName>
        <fullName evidence="9">Thiamine-phosphate pyrophosphorylase</fullName>
        <shortName evidence="9">TMP pyrophosphorylase</shortName>
        <shortName evidence="9">TMP-PPase</shortName>
    </alternativeName>
</protein>
<evidence type="ECO:0000256" key="7">
    <source>
        <dbReference type="ARBA" id="ARBA00047851"/>
    </source>
</evidence>
<evidence type="ECO:0000256" key="10">
    <source>
        <dbReference type="RuleBase" id="RU003826"/>
    </source>
</evidence>
<evidence type="ECO:0000256" key="2">
    <source>
        <dbReference type="ARBA" id="ARBA00022679"/>
    </source>
</evidence>
<dbReference type="NCBIfam" id="TIGR00693">
    <property type="entry name" value="thiE"/>
    <property type="match status" value="1"/>
</dbReference>
<evidence type="ECO:0000256" key="1">
    <source>
        <dbReference type="ARBA" id="ARBA00005165"/>
    </source>
</evidence>
<dbReference type="SUPFAM" id="SSF51391">
    <property type="entry name" value="Thiamin phosphate synthase"/>
    <property type="match status" value="1"/>
</dbReference>
<feature type="binding site" evidence="9">
    <location>
        <position position="72"/>
    </location>
    <ligand>
        <name>4-amino-2-methyl-5-(diphosphooxymethyl)pyrimidine</name>
        <dbReference type="ChEBI" id="CHEBI:57841"/>
    </ligand>
</feature>
<feature type="binding site" evidence="9">
    <location>
        <begin position="137"/>
        <end position="139"/>
    </location>
    <ligand>
        <name>2-[(2R,5Z)-2-carboxy-4-methylthiazol-5(2H)-ylidene]ethyl phosphate</name>
        <dbReference type="ChEBI" id="CHEBI:62899"/>
    </ligand>
</feature>
<feature type="binding site" evidence="9">
    <location>
        <position position="168"/>
    </location>
    <ligand>
        <name>2-[(2R,5Z)-2-carboxy-4-methylthiazol-5(2H)-ylidene]ethyl phosphate</name>
        <dbReference type="ChEBI" id="CHEBI:62899"/>
    </ligand>
</feature>
<feature type="binding site" evidence="9">
    <location>
        <position position="111"/>
    </location>
    <ligand>
        <name>4-amino-2-methyl-5-(diphosphooxymethyl)pyrimidine</name>
        <dbReference type="ChEBI" id="CHEBI:57841"/>
    </ligand>
</feature>
<feature type="binding site" evidence="9">
    <location>
        <begin position="40"/>
        <end position="44"/>
    </location>
    <ligand>
        <name>4-amino-2-methyl-5-(diphosphooxymethyl)pyrimidine</name>
        <dbReference type="ChEBI" id="CHEBI:57841"/>
    </ligand>
</feature>
<dbReference type="PANTHER" id="PTHR20857">
    <property type="entry name" value="THIAMINE-PHOSPHATE PYROPHOSPHORYLASE"/>
    <property type="match status" value="1"/>
</dbReference>
<feature type="binding site" evidence="9">
    <location>
        <begin position="188"/>
        <end position="189"/>
    </location>
    <ligand>
        <name>2-[(2R,5Z)-2-carboxy-4-methylthiazol-5(2H)-ylidene]ethyl phosphate</name>
        <dbReference type="ChEBI" id="CHEBI:62899"/>
    </ligand>
</feature>
<proteinExistence type="inferred from homology"/>
<dbReference type="CDD" id="cd00564">
    <property type="entry name" value="TMP_TenI"/>
    <property type="match status" value="1"/>
</dbReference>
<comment type="catalytic activity">
    <reaction evidence="6 9 10">
        <text>4-methyl-5-(2-phosphooxyethyl)-thiazole + 4-amino-2-methyl-5-(diphosphooxymethyl)pyrimidine + H(+) = thiamine phosphate + diphosphate</text>
        <dbReference type="Rhea" id="RHEA:22328"/>
        <dbReference type="ChEBI" id="CHEBI:15378"/>
        <dbReference type="ChEBI" id="CHEBI:33019"/>
        <dbReference type="ChEBI" id="CHEBI:37575"/>
        <dbReference type="ChEBI" id="CHEBI:57841"/>
        <dbReference type="ChEBI" id="CHEBI:58296"/>
        <dbReference type="EC" id="2.5.1.3"/>
    </reaction>
</comment>
<comment type="catalytic activity">
    <reaction evidence="7 9 10">
        <text>2-(2-carboxy-4-methylthiazol-5-yl)ethyl phosphate + 4-amino-2-methyl-5-(diphosphooxymethyl)pyrimidine + 2 H(+) = thiamine phosphate + CO2 + diphosphate</text>
        <dbReference type="Rhea" id="RHEA:47848"/>
        <dbReference type="ChEBI" id="CHEBI:15378"/>
        <dbReference type="ChEBI" id="CHEBI:16526"/>
        <dbReference type="ChEBI" id="CHEBI:33019"/>
        <dbReference type="ChEBI" id="CHEBI:37575"/>
        <dbReference type="ChEBI" id="CHEBI:57841"/>
        <dbReference type="ChEBI" id="CHEBI:62890"/>
        <dbReference type="EC" id="2.5.1.3"/>
    </reaction>
</comment>
<gene>
    <name evidence="9 13" type="primary">thiE</name>
    <name evidence="13" type="ORF">ACFOW6_16475</name>
</gene>
<feature type="binding site" evidence="9">
    <location>
        <position position="73"/>
    </location>
    <ligand>
        <name>Mg(2+)</name>
        <dbReference type="ChEBI" id="CHEBI:18420"/>
    </ligand>
</feature>
<evidence type="ECO:0000256" key="3">
    <source>
        <dbReference type="ARBA" id="ARBA00022723"/>
    </source>
</evidence>
<evidence type="ECO:0000313" key="14">
    <source>
        <dbReference type="Proteomes" id="UP001595799"/>
    </source>
</evidence>
<dbReference type="HAMAP" id="MF_00097">
    <property type="entry name" value="TMP_synthase"/>
    <property type="match status" value="1"/>
</dbReference>
<keyword evidence="14" id="KW-1185">Reference proteome</keyword>
<keyword evidence="3 9" id="KW-0479">Metal-binding</keyword>
<dbReference type="Proteomes" id="UP001595799">
    <property type="component" value="Unassembled WGS sequence"/>
</dbReference>
<dbReference type="EMBL" id="JBHSCW010000011">
    <property type="protein sequence ID" value="MFC4353147.1"/>
    <property type="molecule type" value="Genomic_DNA"/>
</dbReference>
<evidence type="ECO:0000259" key="12">
    <source>
        <dbReference type="Pfam" id="PF02581"/>
    </source>
</evidence>
<evidence type="ECO:0000256" key="8">
    <source>
        <dbReference type="ARBA" id="ARBA00047883"/>
    </source>
</evidence>
<dbReference type="PANTHER" id="PTHR20857:SF15">
    <property type="entry name" value="THIAMINE-PHOSPHATE SYNTHASE"/>
    <property type="match status" value="1"/>
</dbReference>
<reference evidence="14" key="1">
    <citation type="journal article" date="2019" name="Int. J. Syst. Evol. Microbiol.">
        <title>The Global Catalogue of Microorganisms (GCM) 10K type strain sequencing project: providing services to taxonomists for standard genome sequencing and annotation.</title>
        <authorList>
            <consortium name="The Broad Institute Genomics Platform"/>
            <consortium name="The Broad Institute Genome Sequencing Center for Infectious Disease"/>
            <person name="Wu L."/>
            <person name="Ma J."/>
        </authorList>
    </citation>
    <scope>NUCLEOTIDE SEQUENCE [LARGE SCALE GENOMIC DNA]</scope>
    <source>
        <strain evidence="14">CECT 8472</strain>
    </source>
</reference>
<evidence type="ECO:0000256" key="11">
    <source>
        <dbReference type="RuleBase" id="RU004253"/>
    </source>
</evidence>
<dbReference type="Pfam" id="PF02581">
    <property type="entry name" value="TMP-TENI"/>
    <property type="match status" value="1"/>
</dbReference>
<comment type="similarity">
    <text evidence="9 10">Belongs to the thiamine-phosphate synthase family.</text>
</comment>
<feature type="binding site" evidence="9">
    <location>
        <position position="92"/>
    </location>
    <ligand>
        <name>Mg(2+)</name>
        <dbReference type="ChEBI" id="CHEBI:18420"/>
    </ligand>
</feature>
<evidence type="ECO:0000313" key="13">
    <source>
        <dbReference type="EMBL" id="MFC4353147.1"/>
    </source>
</evidence>
<dbReference type="InterPro" id="IPR036206">
    <property type="entry name" value="ThiamineP_synth_sf"/>
</dbReference>
<keyword evidence="5 9" id="KW-0784">Thiamine biosynthesis</keyword>
<dbReference type="InterPro" id="IPR013785">
    <property type="entry name" value="Aldolase_TIM"/>
</dbReference>
<comment type="function">
    <text evidence="9">Condenses 4-methyl-5-(beta-hydroxyethyl)thiazole monophosphate (THZ-P) and 2-methyl-4-amino-5-hydroxymethyl pyrimidine pyrophosphate (HMP-PP) to form thiamine monophosphate (TMP).</text>
</comment>
<sequence>MKRPDFDLSVYLVMGPDDVRHHTLEEMLSRALKGGVTLVQLRDKTADRQRFVELGRAMQTLLKPAGVPLIVNDRVEEAIALGAAGVHVGQDDMSARLVRQSVGPDRLVGLSSSRPEDAAAADPGIVDYLGAGPVHATTSKADAKTPIAAQGVGAICRASSLPVVAIGGVREGDVPDLVAAGVAGVAVVSAICAAEDPEAAARGLRRAMEQARKPA</sequence>
<organism evidence="13 14">
    <name type="scientific">Fodinicurvata halophila</name>
    <dbReference type="NCBI Taxonomy" id="1419723"/>
    <lineage>
        <taxon>Bacteria</taxon>
        <taxon>Pseudomonadati</taxon>
        <taxon>Pseudomonadota</taxon>
        <taxon>Alphaproteobacteria</taxon>
        <taxon>Rhodospirillales</taxon>
        <taxon>Rhodovibrionaceae</taxon>
        <taxon>Fodinicurvata</taxon>
    </lineage>
</organism>
<feature type="binding site" evidence="9">
    <location>
        <position position="140"/>
    </location>
    <ligand>
        <name>4-amino-2-methyl-5-(diphosphooxymethyl)pyrimidine</name>
        <dbReference type="ChEBI" id="CHEBI:57841"/>
    </ligand>
</feature>
<comment type="pathway">
    <text evidence="1 9 11">Cofactor biosynthesis; thiamine diphosphate biosynthesis; thiamine phosphate from 4-amino-2-methyl-5-diphosphomethylpyrimidine and 4-methyl-5-(2-phosphoethyl)-thiazole: step 1/1.</text>
</comment>
<name>A0ABV8UPF9_9PROT</name>
<accession>A0ABV8UPF9</accession>
<evidence type="ECO:0000256" key="6">
    <source>
        <dbReference type="ARBA" id="ARBA00047334"/>
    </source>
</evidence>
<comment type="caution">
    <text evidence="13">The sequence shown here is derived from an EMBL/GenBank/DDBJ whole genome shotgun (WGS) entry which is preliminary data.</text>
</comment>
<dbReference type="InterPro" id="IPR034291">
    <property type="entry name" value="TMP_synthase"/>
</dbReference>
<evidence type="ECO:0000256" key="9">
    <source>
        <dbReference type="HAMAP-Rule" id="MF_00097"/>
    </source>
</evidence>
<dbReference type="InterPro" id="IPR022998">
    <property type="entry name" value="ThiamineP_synth_TenI"/>
</dbReference>
<dbReference type="EC" id="2.5.1.3" evidence="9"/>
<dbReference type="GO" id="GO:0004789">
    <property type="term" value="F:thiamine-phosphate diphosphorylase activity"/>
    <property type="evidence" value="ECO:0007669"/>
    <property type="project" value="UniProtKB-EC"/>
</dbReference>
<dbReference type="RefSeq" id="WP_382423522.1">
    <property type="nucleotide sequence ID" value="NZ_JBHSCW010000011.1"/>
</dbReference>